<dbReference type="Gene3D" id="3.40.1830.10">
    <property type="entry name" value="Thermophilic metalloprotease (M29)"/>
    <property type="match status" value="1"/>
</dbReference>
<dbReference type="Proteomes" id="UP000430975">
    <property type="component" value="Unassembled WGS sequence"/>
</dbReference>
<keyword evidence="9" id="KW-0482">Metalloprotease</keyword>
<keyword evidence="13" id="KW-1185">Reference proteome</keyword>
<dbReference type="PRINTS" id="PR00919">
    <property type="entry name" value="THERMOPTASE"/>
</dbReference>
<protein>
    <submittedName>
        <fullName evidence="11">Aminopeptidase</fullName>
    </submittedName>
</protein>
<dbReference type="InterPro" id="IPR035097">
    <property type="entry name" value="M29_N-terminal"/>
</dbReference>
<dbReference type="PANTHER" id="PTHR34448">
    <property type="entry name" value="AMINOPEPTIDASE"/>
    <property type="match status" value="1"/>
</dbReference>
<evidence type="ECO:0000256" key="5">
    <source>
        <dbReference type="ARBA" id="ARBA00022438"/>
    </source>
</evidence>
<comment type="caution">
    <text evidence="11">The sequence shown here is derived from an EMBL/GenBank/DDBJ whole genome shotgun (WGS) entry which is preliminary data.</text>
</comment>
<evidence type="ECO:0000313" key="10">
    <source>
        <dbReference type="EMBL" id="MRI82032.1"/>
    </source>
</evidence>
<name>A0A6I2GJT7_9LACT</name>
<reference evidence="12 14" key="1">
    <citation type="submission" date="2019-11" db="EMBL/GenBank/DDBJ databases">
        <title>Characterisation of Fundicoccus ignavus gen. nov. sp. nov., a novel genus of the family Aerococcaceae from bulk tank milk.</title>
        <authorList>
            <person name="Siebert A."/>
            <person name="Huptas C."/>
            <person name="Wenning M."/>
            <person name="Scherer S."/>
            <person name="Doll E.V."/>
        </authorList>
    </citation>
    <scope>NUCLEOTIDE SEQUENCE [LARGE SCALE GENOMIC DNA]</scope>
    <source>
        <strain evidence="12 14">DSM 109652</strain>
    </source>
</reference>
<evidence type="ECO:0000313" key="14">
    <source>
        <dbReference type="Proteomes" id="UP000440066"/>
    </source>
</evidence>
<proteinExistence type="inferred from homology"/>
<comment type="cofactor">
    <cofactor evidence="2">
        <name>Mg(2+)</name>
        <dbReference type="ChEBI" id="CHEBI:18420"/>
    </cofactor>
</comment>
<accession>A0A6I2GJT7</accession>
<evidence type="ECO:0000313" key="15">
    <source>
        <dbReference type="Proteomes" id="UP000469870"/>
    </source>
</evidence>
<comment type="cofactor">
    <cofactor evidence="1">
        <name>Co(2+)</name>
        <dbReference type="ChEBI" id="CHEBI:48828"/>
    </cofactor>
</comment>
<dbReference type="SUPFAM" id="SSF144052">
    <property type="entry name" value="Thermophilic metalloprotease-like"/>
    <property type="match status" value="1"/>
</dbReference>
<sequence length="413" mass="45521">MTLENFDQLLQKYADVIIHKGIQVAADDYLLINADIEQAPLVRLLAETAYKAGAKKVKVTWADDALTRIGYENQSVETLTDIPQYTIDESNDWIAKRAKRISLRSSNPNALSGIDPSKISAAQRAASEALQEQRIATQANVVSWLVVAGAGQEWAKLVFPELSTTEEKVDALWNEIFKTTRVYEADPVKAWNEHEAKLNEKAHFLNEIQFDHLHYTGPGTDLKLGLPKNHIWESAGSVNEKGEAFIANMPTEEVFTAPDANRAEGHITSSKPLSYGGTVIDGMTFYFENGQITDVKAEQGEETLRKLVEDNDGSRSLGEVALVPHQSPISQSGIIFYNTLFDENASNHLAIGQAYATSVQGGTKMSQDELKEAGLNRSNVHVDFMVGNAEMNIDGITTDGKVIPVFRNGEWAI</sequence>
<keyword evidence="6" id="KW-0645">Protease</keyword>
<dbReference type="AlphaFoldDB" id="A0A6I2GJT7"/>
<keyword evidence="5 11" id="KW-0031">Aminopeptidase</keyword>
<comment type="cofactor">
    <cofactor evidence="3">
        <name>Zn(2+)</name>
        <dbReference type="ChEBI" id="CHEBI:29105"/>
    </cofactor>
</comment>
<evidence type="ECO:0000256" key="8">
    <source>
        <dbReference type="ARBA" id="ARBA00022801"/>
    </source>
</evidence>
<dbReference type="GO" id="GO:0008237">
    <property type="term" value="F:metallopeptidase activity"/>
    <property type="evidence" value="ECO:0007669"/>
    <property type="project" value="UniProtKB-KW"/>
</dbReference>
<evidence type="ECO:0000256" key="7">
    <source>
        <dbReference type="ARBA" id="ARBA00022723"/>
    </source>
</evidence>
<evidence type="ECO:0000256" key="2">
    <source>
        <dbReference type="ARBA" id="ARBA00001946"/>
    </source>
</evidence>
<dbReference type="GO" id="GO:0046872">
    <property type="term" value="F:metal ion binding"/>
    <property type="evidence" value="ECO:0007669"/>
    <property type="project" value="UniProtKB-KW"/>
</dbReference>
<dbReference type="InterPro" id="IPR000787">
    <property type="entry name" value="Peptidase_M29"/>
</dbReference>
<dbReference type="PANTHER" id="PTHR34448:SF3">
    <property type="entry name" value="AMINOPEPTIDASE AMPS"/>
    <property type="match status" value="1"/>
</dbReference>
<dbReference type="Proteomes" id="UP000440066">
    <property type="component" value="Unassembled WGS sequence"/>
</dbReference>
<dbReference type="EMBL" id="WJQT01000003">
    <property type="protein sequence ID" value="MRJ46638.1"/>
    <property type="molecule type" value="Genomic_DNA"/>
</dbReference>
<gene>
    <name evidence="12" type="ORF">GF867_03520</name>
    <name evidence="11" type="ORF">GIY09_07820</name>
    <name evidence="10" type="ORF">GIY11_08450</name>
</gene>
<reference evidence="13 15" key="2">
    <citation type="submission" date="2019-11" db="EMBL/GenBank/DDBJ databases">
        <title>Characterisation of Fundicoccus ignavus gen. nov. sp. nov., a novel genus of the family Aerococcaceae isolated from bulk tank milk.</title>
        <authorList>
            <person name="Siebert A."/>
            <person name="Huptas C."/>
            <person name="Wenning M."/>
            <person name="Scherer S."/>
            <person name="Doll E.V."/>
        </authorList>
    </citation>
    <scope>NUCLEOTIDE SEQUENCE [LARGE SCALE GENOMIC DNA]</scope>
    <source>
        <strain evidence="10 15">DSM 109653</strain>
        <strain evidence="11 13">WS4759</strain>
    </source>
</reference>
<dbReference type="GO" id="GO:0004177">
    <property type="term" value="F:aminopeptidase activity"/>
    <property type="evidence" value="ECO:0007669"/>
    <property type="project" value="UniProtKB-KW"/>
</dbReference>
<dbReference type="Proteomes" id="UP000469870">
    <property type="component" value="Unassembled WGS sequence"/>
</dbReference>
<dbReference type="EMBL" id="WJQS01000006">
    <property type="protein sequence ID" value="MRI85771.1"/>
    <property type="molecule type" value="Genomic_DNA"/>
</dbReference>
<evidence type="ECO:0000313" key="13">
    <source>
        <dbReference type="Proteomes" id="UP000430975"/>
    </source>
</evidence>
<evidence type="ECO:0000256" key="6">
    <source>
        <dbReference type="ARBA" id="ARBA00022670"/>
    </source>
</evidence>
<evidence type="ECO:0000313" key="12">
    <source>
        <dbReference type="EMBL" id="MRJ46638.1"/>
    </source>
</evidence>
<keyword evidence="7" id="KW-0479">Metal-binding</keyword>
<evidence type="ECO:0000256" key="9">
    <source>
        <dbReference type="ARBA" id="ARBA00023049"/>
    </source>
</evidence>
<evidence type="ECO:0000313" key="11">
    <source>
        <dbReference type="EMBL" id="MRI85771.1"/>
    </source>
</evidence>
<evidence type="ECO:0000256" key="3">
    <source>
        <dbReference type="ARBA" id="ARBA00001947"/>
    </source>
</evidence>
<dbReference type="RefSeq" id="WP_153831733.1">
    <property type="nucleotide sequence ID" value="NZ_WJQR01000007.1"/>
</dbReference>
<evidence type="ECO:0000256" key="4">
    <source>
        <dbReference type="ARBA" id="ARBA00008236"/>
    </source>
</evidence>
<keyword evidence="8" id="KW-0378">Hydrolase</keyword>
<organism evidence="11 13">
    <name type="scientific">Fundicoccus ignavus</name>
    <dbReference type="NCBI Taxonomy" id="2664442"/>
    <lineage>
        <taxon>Bacteria</taxon>
        <taxon>Bacillati</taxon>
        <taxon>Bacillota</taxon>
        <taxon>Bacilli</taxon>
        <taxon>Lactobacillales</taxon>
        <taxon>Aerococcaceae</taxon>
        <taxon>Fundicoccus</taxon>
    </lineage>
</organism>
<evidence type="ECO:0000256" key="1">
    <source>
        <dbReference type="ARBA" id="ARBA00001941"/>
    </source>
</evidence>
<dbReference type="InterPro" id="IPR052170">
    <property type="entry name" value="M29_Exopeptidase"/>
</dbReference>
<dbReference type="EMBL" id="WJQR01000007">
    <property type="protein sequence ID" value="MRI82032.1"/>
    <property type="molecule type" value="Genomic_DNA"/>
</dbReference>
<dbReference type="Pfam" id="PF02073">
    <property type="entry name" value="Peptidase_M29"/>
    <property type="match status" value="1"/>
</dbReference>
<comment type="similarity">
    <text evidence="4">Belongs to the peptidase M29 family.</text>
</comment>
<dbReference type="GO" id="GO:0006508">
    <property type="term" value="P:proteolysis"/>
    <property type="evidence" value="ECO:0007669"/>
    <property type="project" value="UniProtKB-KW"/>
</dbReference>